<evidence type="ECO:0000313" key="4">
    <source>
        <dbReference type="Proteomes" id="UP001595907"/>
    </source>
</evidence>
<gene>
    <name evidence="3" type="ORF">ACFOWM_06465</name>
</gene>
<reference evidence="4" key="1">
    <citation type="journal article" date="2019" name="Int. J. Syst. Evol. Microbiol.">
        <title>The Global Catalogue of Microorganisms (GCM) 10K type strain sequencing project: providing services to taxonomists for standard genome sequencing and annotation.</title>
        <authorList>
            <consortium name="The Broad Institute Genomics Platform"/>
            <consortium name="The Broad Institute Genome Sequencing Center for Infectious Disease"/>
            <person name="Wu L."/>
            <person name="Ma J."/>
        </authorList>
    </citation>
    <scope>NUCLEOTIDE SEQUENCE [LARGE SCALE GENOMIC DNA]</scope>
    <source>
        <strain evidence="4">CECT 8289</strain>
    </source>
</reference>
<dbReference type="RefSeq" id="WP_379707992.1">
    <property type="nucleotide sequence ID" value="NZ_JBHSCZ010000001.1"/>
</dbReference>
<proteinExistence type="predicted"/>
<dbReference type="SUPFAM" id="SSF103088">
    <property type="entry name" value="OmpA-like"/>
    <property type="match status" value="1"/>
</dbReference>
<accession>A0ABV8QRQ9</accession>
<dbReference type="InterPro" id="IPR036737">
    <property type="entry name" value="OmpA-like_sf"/>
</dbReference>
<dbReference type="Gene3D" id="3.30.1330.60">
    <property type="entry name" value="OmpA-like domain"/>
    <property type="match status" value="1"/>
</dbReference>
<dbReference type="Pfam" id="PF00691">
    <property type="entry name" value="OmpA"/>
    <property type="match status" value="1"/>
</dbReference>
<organism evidence="3 4">
    <name type="scientific">Ferruginibacter yonginensis</name>
    <dbReference type="NCBI Taxonomy" id="1310416"/>
    <lineage>
        <taxon>Bacteria</taxon>
        <taxon>Pseudomonadati</taxon>
        <taxon>Bacteroidota</taxon>
        <taxon>Chitinophagia</taxon>
        <taxon>Chitinophagales</taxon>
        <taxon>Chitinophagaceae</taxon>
        <taxon>Ferruginibacter</taxon>
    </lineage>
</organism>
<dbReference type="InterPro" id="IPR006665">
    <property type="entry name" value="OmpA-like"/>
</dbReference>
<dbReference type="PROSITE" id="PS51123">
    <property type="entry name" value="OMPA_2"/>
    <property type="match status" value="1"/>
</dbReference>
<evidence type="ECO:0000256" key="1">
    <source>
        <dbReference type="PROSITE-ProRule" id="PRU00473"/>
    </source>
</evidence>
<feature type="domain" description="OmpA-like" evidence="2">
    <location>
        <begin position="24"/>
        <end position="141"/>
    </location>
</feature>
<keyword evidence="4" id="KW-1185">Reference proteome</keyword>
<comment type="caution">
    <text evidence="3">The sequence shown here is derived from an EMBL/GenBank/DDBJ whole genome shotgun (WGS) entry which is preliminary data.</text>
</comment>
<dbReference type="Proteomes" id="UP001595907">
    <property type="component" value="Unassembled WGS sequence"/>
</dbReference>
<evidence type="ECO:0000313" key="3">
    <source>
        <dbReference type="EMBL" id="MFC4262511.1"/>
    </source>
</evidence>
<protein>
    <submittedName>
        <fullName evidence="3">OmpA family protein</fullName>
    </submittedName>
</protein>
<sequence length="163" mass="17687">MKYFLIFICINVSLITNAQQYQLEGNKVVISMPVTFIGNTSVLTDDGKAAVLIIKQYLNDKKYISLLRIESNVVPNKPSINAQSLSAQRALAVYETLVNAGVSCKRLIPVAFGDTKPLVAITTPNNNDKNTYIQFVNVSINNRVIGGLPIDGGGVIVPITCTD</sequence>
<keyword evidence="1" id="KW-0472">Membrane</keyword>
<dbReference type="EMBL" id="JBHSCZ010000001">
    <property type="protein sequence ID" value="MFC4262511.1"/>
    <property type="molecule type" value="Genomic_DNA"/>
</dbReference>
<evidence type="ECO:0000259" key="2">
    <source>
        <dbReference type="PROSITE" id="PS51123"/>
    </source>
</evidence>
<name>A0ABV8QRQ9_9BACT</name>